<dbReference type="Pfam" id="PF01068">
    <property type="entry name" value="DNA_ligase_A_M"/>
    <property type="match status" value="1"/>
</dbReference>
<comment type="similarity">
    <text evidence="1">Belongs to the ATP-dependent DNA ligase family.</text>
</comment>
<reference evidence="7" key="1">
    <citation type="submission" date="2020-11" db="EMBL/GenBank/DDBJ databases">
        <title>Isolation and identification of active actinomycetes.</title>
        <authorList>
            <person name="Sun X."/>
        </authorList>
    </citation>
    <scope>NUCLEOTIDE SEQUENCE</scope>
    <source>
        <strain evidence="7">NEAU-A11</strain>
    </source>
</reference>
<evidence type="ECO:0000256" key="2">
    <source>
        <dbReference type="ARBA" id="ARBA00012727"/>
    </source>
</evidence>
<comment type="caution">
    <text evidence="7">The sequence shown here is derived from an EMBL/GenBank/DDBJ whole genome shotgun (WGS) entry which is preliminary data.</text>
</comment>
<dbReference type="AlphaFoldDB" id="A0A931CFX2"/>
<keyword evidence="8" id="KW-1185">Reference proteome</keyword>
<dbReference type="InterPro" id="IPR012340">
    <property type="entry name" value="NA-bd_OB-fold"/>
</dbReference>
<proteinExistence type="inferred from homology"/>
<sequence>MLAAPGALPAGEGWAFEFKFDGVRAITYVEGGSVRALSRNGNDVTTTYPELGTLGGLLAGHTAVLDGEVVALQAGDRPSFARLAARIHVARPSSTLLTTVPVVYYAFDLLHLDGRPLIDEPYEQRRERLAALGLDGETVRTPPHFTGADGTAVLRAAELAGLEGVVAKRLGSPYRPGKRSADWTKVPLIRTQEALIIGWKPGEGRRAGTIGSLLLGVYNATDNLVFAGHVGTGFTDVMLRQLSQQLASLHRSAPAVADVPREHARHARWVEPVLVGEVAFRNWTPEGRLRHPSWRGLRSDRSPRAARRRDAPLAEPPAPRPVPQRRETVEGALETPDGRWRVEVVRRGRDQFYRLMNVAADNSVDGLSITTLQRLLAEAGVDMADLLTAGTSIDRTTGAA</sequence>
<name>A0A931CFX2_9ACTN</name>
<dbReference type="SUPFAM" id="SSF50249">
    <property type="entry name" value="Nucleic acid-binding proteins"/>
    <property type="match status" value="1"/>
</dbReference>
<dbReference type="GO" id="GO:0005524">
    <property type="term" value="F:ATP binding"/>
    <property type="evidence" value="ECO:0007669"/>
    <property type="project" value="InterPro"/>
</dbReference>
<evidence type="ECO:0000256" key="3">
    <source>
        <dbReference type="ARBA" id="ARBA00022598"/>
    </source>
</evidence>
<dbReference type="Gene3D" id="3.30.470.30">
    <property type="entry name" value="DNA ligase/mRNA capping enzyme"/>
    <property type="match status" value="1"/>
</dbReference>
<dbReference type="GO" id="GO:0003910">
    <property type="term" value="F:DNA ligase (ATP) activity"/>
    <property type="evidence" value="ECO:0007669"/>
    <property type="project" value="UniProtKB-EC"/>
</dbReference>
<dbReference type="NCBIfam" id="TIGR02779">
    <property type="entry name" value="NHEJ_ligase_lig"/>
    <property type="match status" value="1"/>
</dbReference>
<dbReference type="InterPro" id="IPR012310">
    <property type="entry name" value="DNA_ligase_ATP-dep_cent"/>
</dbReference>
<dbReference type="CDD" id="cd07906">
    <property type="entry name" value="Adenylation_DNA_ligase_LigD_LigC"/>
    <property type="match status" value="1"/>
</dbReference>
<evidence type="ECO:0000256" key="5">
    <source>
        <dbReference type="SAM" id="MobiDB-lite"/>
    </source>
</evidence>
<dbReference type="PANTHER" id="PTHR45674:SF4">
    <property type="entry name" value="DNA LIGASE 1"/>
    <property type="match status" value="1"/>
</dbReference>
<dbReference type="EMBL" id="JADQTO010000056">
    <property type="protein sequence ID" value="MBG0569165.1"/>
    <property type="molecule type" value="Genomic_DNA"/>
</dbReference>
<dbReference type="EC" id="6.5.1.1" evidence="2"/>
<dbReference type="Gene3D" id="3.30.1490.70">
    <property type="match status" value="1"/>
</dbReference>
<dbReference type="PROSITE" id="PS50160">
    <property type="entry name" value="DNA_LIGASE_A3"/>
    <property type="match status" value="1"/>
</dbReference>
<accession>A0A931CFX2</accession>
<comment type="catalytic activity">
    <reaction evidence="4">
        <text>ATP + (deoxyribonucleotide)n-3'-hydroxyl + 5'-phospho-(deoxyribonucleotide)m = (deoxyribonucleotide)n+m + AMP + diphosphate.</text>
        <dbReference type="EC" id="6.5.1.1"/>
    </reaction>
</comment>
<feature type="domain" description="ATP-dependent DNA ligase family profile" evidence="6">
    <location>
        <begin position="95"/>
        <end position="219"/>
    </location>
</feature>
<dbReference type="InterPro" id="IPR014146">
    <property type="entry name" value="LigD_ligase_dom"/>
</dbReference>
<evidence type="ECO:0000256" key="1">
    <source>
        <dbReference type="ARBA" id="ARBA00007572"/>
    </source>
</evidence>
<dbReference type="Proteomes" id="UP000598146">
    <property type="component" value="Unassembled WGS sequence"/>
</dbReference>
<dbReference type="PROSITE" id="PS00697">
    <property type="entry name" value="DNA_LIGASE_A1"/>
    <property type="match status" value="1"/>
</dbReference>
<dbReference type="Gene3D" id="2.40.50.140">
    <property type="entry name" value="Nucleic acid-binding proteins"/>
    <property type="match status" value="1"/>
</dbReference>
<evidence type="ECO:0000313" key="7">
    <source>
        <dbReference type="EMBL" id="MBG0569165.1"/>
    </source>
</evidence>
<dbReference type="SUPFAM" id="SSF56091">
    <property type="entry name" value="DNA ligase/mRNA capping enzyme, catalytic domain"/>
    <property type="match status" value="1"/>
</dbReference>
<dbReference type="CDD" id="cd07971">
    <property type="entry name" value="OBF_DNA_ligase_LigD"/>
    <property type="match status" value="1"/>
</dbReference>
<organism evidence="7 8">
    <name type="scientific">Actinoplanes aureus</name>
    <dbReference type="NCBI Taxonomy" id="2792083"/>
    <lineage>
        <taxon>Bacteria</taxon>
        <taxon>Bacillati</taxon>
        <taxon>Actinomycetota</taxon>
        <taxon>Actinomycetes</taxon>
        <taxon>Micromonosporales</taxon>
        <taxon>Micromonosporaceae</taxon>
        <taxon>Actinoplanes</taxon>
    </lineage>
</organism>
<keyword evidence="3 7" id="KW-0436">Ligase</keyword>
<dbReference type="InterPro" id="IPR012309">
    <property type="entry name" value="DNA_ligase_ATP-dep_C"/>
</dbReference>
<evidence type="ECO:0000313" key="8">
    <source>
        <dbReference type="Proteomes" id="UP000598146"/>
    </source>
</evidence>
<dbReference type="GO" id="GO:0006310">
    <property type="term" value="P:DNA recombination"/>
    <property type="evidence" value="ECO:0007669"/>
    <property type="project" value="InterPro"/>
</dbReference>
<dbReference type="Pfam" id="PF04679">
    <property type="entry name" value="DNA_ligase_A_C"/>
    <property type="match status" value="1"/>
</dbReference>
<dbReference type="InterPro" id="IPR016059">
    <property type="entry name" value="DNA_ligase_ATP-dep_CS"/>
</dbReference>
<gene>
    <name evidence="7" type="primary">ligD</name>
    <name evidence="7" type="ORF">I4J89_47935</name>
</gene>
<dbReference type="PANTHER" id="PTHR45674">
    <property type="entry name" value="DNA LIGASE 1/3 FAMILY MEMBER"/>
    <property type="match status" value="1"/>
</dbReference>
<dbReference type="InterPro" id="IPR050191">
    <property type="entry name" value="ATP-dep_DNA_ligase"/>
</dbReference>
<evidence type="ECO:0000256" key="4">
    <source>
        <dbReference type="ARBA" id="ARBA00034003"/>
    </source>
</evidence>
<dbReference type="GO" id="GO:0006281">
    <property type="term" value="P:DNA repair"/>
    <property type="evidence" value="ECO:0007669"/>
    <property type="project" value="InterPro"/>
</dbReference>
<feature type="compositionally biased region" description="Basic and acidic residues" evidence="5">
    <location>
        <begin position="297"/>
        <end position="312"/>
    </location>
</feature>
<feature type="region of interest" description="Disordered" evidence="5">
    <location>
        <begin position="291"/>
        <end position="334"/>
    </location>
</feature>
<evidence type="ECO:0000259" key="6">
    <source>
        <dbReference type="PROSITE" id="PS50160"/>
    </source>
</evidence>
<protein>
    <recommendedName>
        <fullName evidence="2">DNA ligase (ATP)</fullName>
        <ecNumber evidence="2">6.5.1.1</ecNumber>
    </recommendedName>
</protein>